<dbReference type="InterPro" id="IPR002347">
    <property type="entry name" value="SDR_fam"/>
</dbReference>
<dbReference type="OrthoDB" id="542013at2759"/>
<name>A0A3D8SIH7_9HELO</name>
<organism evidence="2 3">
    <name type="scientific">Coleophoma crateriformis</name>
    <dbReference type="NCBI Taxonomy" id="565419"/>
    <lineage>
        <taxon>Eukaryota</taxon>
        <taxon>Fungi</taxon>
        <taxon>Dikarya</taxon>
        <taxon>Ascomycota</taxon>
        <taxon>Pezizomycotina</taxon>
        <taxon>Leotiomycetes</taxon>
        <taxon>Helotiales</taxon>
        <taxon>Dermateaceae</taxon>
        <taxon>Coleophoma</taxon>
    </lineage>
</organism>
<keyword evidence="1" id="KW-0560">Oxidoreductase</keyword>
<dbReference type="PRINTS" id="PR00081">
    <property type="entry name" value="GDHRDH"/>
</dbReference>
<evidence type="ECO:0000313" key="3">
    <source>
        <dbReference type="Proteomes" id="UP000256328"/>
    </source>
</evidence>
<evidence type="ECO:0000313" key="2">
    <source>
        <dbReference type="EMBL" id="RDW85984.1"/>
    </source>
</evidence>
<dbReference type="Pfam" id="PF00106">
    <property type="entry name" value="adh_short"/>
    <property type="match status" value="1"/>
</dbReference>
<dbReference type="EMBL" id="PDLN01000005">
    <property type="protein sequence ID" value="RDW85984.1"/>
    <property type="molecule type" value="Genomic_DNA"/>
</dbReference>
<dbReference type="SUPFAM" id="SSF51735">
    <property type="entry name" value="NAD(P)-binding Rossmann-fold domains"/>
    <property type="match status" value="1"/>
</dbReference>
<dbReference type="AlphaFoldDB" id="A0A3D8SIH7"/>
<dbReference type="PANTHER" id="PTHR43157:SF31">
    <property type="entry name" value="PHOSPHATIDYLINOSITOL-GLYCAN BIOSYNTHESIS CLASS F PROTEIN"/>
    <property type="match status" value="1"/>
</dbReference>
<dbReference type="InterPro" id="IPR036291">
    <property type="entry name" value="NAD(P)-bd_dom_sf"/>
</dbReference>
<keyword evidence="3" id="KW-1185">Reference proteome</keyword>
<dbReference type="GO" id="GO:0016491">
    <property type="term" value="F:oxidoreductase activity"/>
    <property type="evidence" value="ECO:0007669"/>
    <property type="project" value="UniProtKB-KW"/>
</dbReference>
<dbReference type="Gene3D" id="3.40.50.720">
    <property type="entry name" value="NAD(P)-binding Rossmann-like Domain"/>
    <property type="match status" value="1"/>
</dbReference>
<evidence type="ECO:0000256" key="1">
    <source>
        <dbReference type="ARBA" id="ARBA00023002"/>
    </source>
</evidence>
<gene>
    <name evidence="2" type="ORF">BP5796_04309</name>
</gene>
<dbReference type="PANTHER" id="PTHR43157">
    <property type="entry name" value="PHOSPHATIDYLINOSITOL-GLYCAN BIOSYNTHESIS CLASS F PROTEIN-RELATED"/>
    <property type="match status" value="1"/>
</dbReference>
<protein>
    <recommendedName>
        <fullName evidence="4">NAD(P)-binding protein</fullName>
    </recommendedName>
</protein>
<sequence length="389" mass="43306">MTPIQEPIEYDKISYDAPLSFPEPSPKWTQEMGKSAKTTHFEFISSKDLPSADLSGKWVLITGSNNGIGREAALDFARMGANLILACREPPPTEKDPESVVSECKAEAKKANHDSTIEWWKYNAAELDSVEALAQRWLETDRALDILCNNAGLGTSPGGPDVFMTKDGFEIIHQEVNFLSHVLLTLRLLPSLAKAEMPRIVCTTSCFHYLGKYDISNFNGGPGLGGPGGAQYYKNNKLYFQIWLTELQQRFLQQDAYKHITVNGIHPGFVNSGVWNSNWKASWVAKVTQIVIKTIVYFVAISPQQGSLAIRYAALAPECGPDPTVQGVGDSRGKGGGRYFNRIWEEESMPHCRDGDTRLRVWRKVDEELKLRDKGLLGAQGQLPESIRE</sequence>
<comment type="caution">
    <text evidence="2">The sequence shown here is derived from an EMBL/GenBank/DDBJ whole genome shotgun (WGS) entry which is preliminary data.</text>
</comment>
<proteinExistence type="predicted"/>
<dbReference type="Proteomes" id="UP000256328">
    <property type="component" value="Unassembled WGS sequence"/>
</dbReference>
<evidence type="ECO:0008006" key="4">
    <source>
        <dbReference type="Google" id="ProtNLM"/>
    </source>
</evidence>
<reference evidence="2 3" key="1">
    <citation type="journal article" date="2018" name="IMA Fungus">
        <title>IMA Genome-F 9: Draft genome sequence of Annulohypoxylon stygium, Aspergillus mulundensis, Berkeleyomyces basicola (syn. Thielaviopsis basicola), Ceratocystis smalleyi, two Cercospora beticola strains, Coleophoma cylindrospora, Fusarium fracticaudum, Phialophora cf. hyalina, and Morchella septimelata.</title>
        <authorList>
            <person name="Wingfield B.D."/>
            <person name="Bills G.F."/>
            <person name="Dong Y."/>
            <person name="Huang W."/>
            <person name="Nel W.J."/>
            <person name="Swalarsk-Parry B.S."/>
            <person name="Vaghefi N."/>
            <person name="Wilken P.M."/>
            <person name="An Z."/>
            <person name="de Beer Z.W."/>
            <person name="De Vos L."/>
            <person name="Chen L."/>
            <person name="Duong T.A."/>
            <person name="Gao Y."/>
            <person name="Hammerbacher A."/>
            <person name="Kikkert J.R."/>
            <person name="Li Y."/>
            <person name="Li H."/>
            <person name="Li K."/>
            <person name="Li Q."/>
            <person name="Liu X."/>
            <person name="Ma X."/>
            <person name="Naidoo K."/>
            <person name="Pethybridge S.J."/>
            <person name="Sun J."/>
            <person name="Steenkamp E.T."/>
            <person name="van der Nest M.A."/>
            <person name="van Wyk S."/>
            <person name="Wingfield M.J."/>
            <person name="Xiong C."/>
            <person name="Yue Q."/>
            <person name="Zhang X."/>
        </authorList>
    </citation>
    <scope>NUCLEOTIDE SEQUENCE [LARGE SCALE GENOMIC DNA]</scope>
    <source>
        <strain evidence="2 3">BP5796</strain>
    </source>
</reference>
<accession>A0A3D8SIH7</accession>